<dbReference type="Gene3D" id="2.60.120.10">
    <property type="entry name" value="Jelly Rolls"/>
    <property type="match status" value="1"/>
</dbReference>
<evidence type="ECO:0000256" key="3">
    <source>
        <dbReference type="ARBA" id="ARBA00023163"/>
    </source>
</evidence>
<dbReference type="SMART" id="SM00419">
    <property type="entry name" value="HTH_CRP"/>
    <property type="match status" value="1"/>
</dbReference>
<dbReference type="PANTHER" id="PTHR24567:SF75">
    <property type="entry name" value="FUMARATE AND NITRATE REDUCTION REGULATORY PROTEIN"/>
    <property type="match status" value="1"/>
</dbReference>
<dbReference type="SMART" id="SM00100">
    <property type="entry name" value="cNMP"/>
    <property type="match status" value="1"/>
</dbReference>
<evidence type="ECO:0000259" key="5">
    <source>
        <dbReference type="PROSITE" id="PS51063"/>
    </source>
</evidence>
<dbReference type="CDD" id="cd00092">
    <property type="entry name" value="HTH_CRP"/>
    <property type="match status" value="1"/>
</dbReference>
<evidence type="ECO:0000313" key="7">
    <source>
        <dbReference type="Proteomes" id="UP000555393"/>
    </source>
</evidence>
<feature type="domain" description="HTH crp-type" evidence="5">
    <location>
        <begin position="162"/>
        <end position="235"/>
    </location>
</feature>
<accession>A0A841LX93</accession>
<evidence type="ECO:0000313" key="6">
    <source>
        <dbReference type="EMBL" id="MBB6260269.1"/>
    </source>
</evidence>
<organism evidence="6 7">
    <name type="scientific">Paenochrobactrum gallinarii</name>
    <dbReference type="NCBI Taxonomy" id="643673"/>
    <lineage>
        <taxon>Bacteria</taxon>
        <taxon>Pseudomonadati</taxon>
        <taxon>Pseudomonadota</taxon>
        <taxon>Alphaproteobacteria</taxon>
        <taxon>Hyphomicrobiales</taxon>
        <taxon>Brucellaceae</taxon>
        <taxon>Paenochrobactrum</taxon>
    </lineage>
</organism>
<dbReference type="GO" id="GO:0005829">
    <property type="term" value="C:cytosol"/>
    <property type="evidence" value="ECO:0007669"/>
    <property type="project" value="TreeGrafter"/>
</dbReference>
<dbReference type="InterPro" id="IPR012318">
    <property type="entry name" value="HTH_CRP"/>
</dbReference>
<dbReference type="Gene3D" id="1.10.10.10">
    <property type="entry name" value="Winged helix-like DNA-binding domain superfamily/Winged helix DNA-binding domain"/>
    <property type="match status" value="1"/>
</dbReference>
<sequence>MSSALPCHPAEKPKRETCSICADCCVRHLAVCAALDGDELDALEAIMSSKQLGANEMLVEEGQEKTRVYSLTSGMLRLYTSLPDGRRQISGFLFPGGYLGLADDEVHSQTVEAVVPSVLCSFSDREMNALMERYPQLKERLYEMTKFALRQAHDNQMILGRLAPVEKLASFLLLLANRPQAETTSNPVHLAMNRTDIADYLGLTIETVSRSFTKLKTQGLIRLIDANTVEITSYRSLAAVAGLDITHLMSTANA</sequence>
<dbReference type="PANTHER" id="PTHR24567">
    <property type="entry name" value="CRP FAMILY TRANSCRIPTIONAL REGULATORY PROTEIN"/>
    <property type="match status" value="1"/>
</dbReference>
<dbReference type="InterPro" id="IPR018490">
    <property type="entry name" value="cNMP-bd_dom_sf"/>
</dbReference>
<evidence type="ECO:0000259" key="4">
    <source>
        <dbReference type="PROSITE" id="PS50042"/>
    </source>
</evidence>
<name>A0A841LX93_9HYPH</name>
<keyword evidence="1" id="KW-0805">Transcription regulation</keyword>
<dbReference type="CDD" id="cd00038">
    <property type="entry name" value="CAP_ED"/>
    <property type="match status" value="1"/>
</dbReference>
<feature type="domain" description="Cyclic nucleotide-binding" evidence="4">
    <location>
        <begin position="31"/>
        <end position="100"/>
    </location>
</feature>
<reference evidence="6 7" key="1">
    <citation type="submission" date="2020-08" db="EMBL/GenBank/DDBJ databases">
        <title>Genomic Encyclopedia of Type Strains, Phase IV (KMG-IV): sequencing the most valuable type-strain genomes for metagenomic binning, comparative biology and taxonomic classification.</title>
        <authorList>
            <person name="Goeker M."/>
        </authorList>
    </citation>
    <scope>NUCLEOTIDE SEQUENCE [LARGE SCALE GENOMIC DNA]</scope>
    <source>
        <strain evidence="6 7">DSM 22336</strain>
    </source>
</reference>
<gene>
    <name evidence="6" type="ORF">FHS77_000793</name>
</gene>
<dbReference type="AlphaFoldDB" id="A0A841LX93"/>
<dbReference type="RefSeq" id="WP_343060947.1">
    <property type="nucleotide sequence ID" value="NZ_JACIIU010000002.1"/>
</dbReference>
<keyword evidence="3" id="KW-0804">Transcription</keyword>
<dbReference type="SUPFAM" id="SSF46785">
    <property type="entry name" value="Winged helix' DNA-binding domain"/>
    <property type="match status" value="1"/>
</dbReference>
<protein>
    <submittedName>
        <fullName evidence="6">CRP/FNR family transcriptional regulator</fullName>
    </submittedName>
</protein>
<comment type="caution">
    <text evidence="6">The sequence shown here is derived from an EMBL/GenBank/DDBJ whole genome shotgun (WGS) entry which is preliminary data.</text>
</comment>
<dbReference type="InterPro" id="IPR036390">
    <property type="entry name" value="WH_DNA-bd_sf"/>
</dbReference>
<evidence type="ECO:0000256" key="1">
    <source>
        <dbReference type="ARBA" id="ARBA00023015"/>
    </source>
</evidence>
<dbReference type="Proteomes" id="UP000555393">
    <property type="component" value="Unassembled WGS sequence"/>
</dbReference>
<dbReference type="EMBL" id="JACIIU010000002">
    <property type="protein sequence ID" value="MBB6260269.1"/>
    <property type="molecule type" value="Genomic_DNA"/>
</dbReference>
<dbReference type="InterPro" id="IPR036388">
    <property type="entry name" value="WH-like_DNA-bd_sf"/>
</dbReference>
<dbReference type="InterPro" id="IPR050397">
    <property type="entry name" value="Env_Response_Regulators"/>
</dbReference>
<evidence type="ECO:0000256" key="2">
    <source>
        <dbReference type="ARBA" id="ARBA00023125"/>
    </source>
</evidence>
<dbReference type="PRINTS" id="PR00034">
    <property type="entry name" value="HTHCRP"/>
</dbReference>
<keyword evidence="7" id="KW-1185">Reference proteome</keyword>
<dbReference type="GO" id="GO:0003700">
    <property type="term" value="F:DNA-binding transcription factor activity"/>
    <property type="evidence" value="ECO:0007669"/>
    <property type="project" value="TreeGrafter"/>
</dbReference>
<dbReference type="InterPro" id="IPR000595">
    <property type="entry name" value="cNMP-bd_dom"/>
</dbReference>
<dbReference type="PROSITE" id="PS50042">
    <property type="entry name" value="CNMP_BINDING_3"/>
    <property type="match status" value="1"/>
</dbReference>
<proteinExistence type="predicted"/>
<keyword evidence="2" id="KW-0238">DNA-binding</keyword>
<dbReference type="InterPro" id="IPR014710">
    <property type="entry name" value="RmlC-like_jellyroll"/>
</dbReference>
<dbReference type="SUPFAM" id="SSF51206">
    <property type="entry name" value="cAMP-binding domain-like"/>
    <property type="match status" value="1"/>
</dbReference>
<dbReference type="GO" id="GO:0003677">
    <property type="term" value="F:DNA binding"/>
    <property type="evidence" value="ECO:0007669"/>
    <property type="project" value="UniProtKB-KW"/>
</dbReference>
<dbReference type="PROSITE" id="PS51063">
    <property type="entry name" value="HTH_CRP_2"/>
    <property type="match status" value="1"/>
</dbReference>
<dbReference type="Pfam" id="PF00027">
    <property type="entry name" value="cNMP_binding"/>
    <property type="match status" value="1"/>
</dbReference>
<dbReference type="Pfam" id="PF13545">
    <property type="entry name" value="HTH_Crp_2"/>
    <property type="match status" value="1"/>
</dbReference>